<feature type="active site" description="Proton donor/acceptor" evidence="1">
    <location>
        <position position="131"/>
    </location>
</feature>
<keyword evidence="1" id="KW-0133">Cell shape</keyword>
<evidence type="ECO:0000256" key="1">
    <source>
        <dbReference type="PROSITE-ProRule" id="PRU01373"/>
    </source>
</evidence>
<feature type="active site" description="Nucleophile" evidence="1">
    <location>
        <position position="143"/>
    </location>
</feature>
<dbReference type="RefSeq" id="WP_343165463.1">
    <property type="nucleotide sequence ID" value="NZ_JBHRSV010000008.1"/>
</dbReference>
<dbReference type="PROSITE" id="PS52029">
    <property type="entry name" value="LD_TPASE"/>
    <property type="match status" value="1"/>
</dbReference>
<proteinExistence type="predicted"/>
<accession>A0ABV6ZWM2</accession>
<gene>
    <name evidence="3" type="ORF">ACFOOR_06710</name>
</gene>
<protein>
    <submittedName>
        <fullName evidence="3">L,D-transpeptidase</fullName>
    </submittedName>
</protein>
<reference evidence="4" key="1">
    <citation type="journal article" date="2019" name="Int. J. Syst. Evol. Microbiol.">
        <title>The Global Catalogue of Microorganisms (GCM) 10K type strain sequencing project: providing services to taxonomists for standard genome sequencing and annotation.</title>
        <authorList>
            <consortium name="The Broad Institute Genomics Platform"/>
            <consortium name="The Broad Institute Genome Sequencing Center for Infectious Disease"/>
            <person name="Wu L."/>
            <person name="Ma J."/>
        </authorList>
    </citation>
    <scope>NUCLEOTIDE SEQUENCE [LARGE SCALE GENOMIC DNA]</scope>
    <source>
        <strain evidence="4">KCTC 52487</strain>
    </source>
</reference>
<keyword evidence="1" id="KW-0961">Cell wall biogenesis/degradation</keyword>
<evidence type="ECO:0000313" key="3">
    <source>
        <dbReference type="EMBL" id="MFC2925792.1"/>
    </source>
</evidence>
<organism evidence="3 4">
    <name type="scientific">Hyphobacterium vulgare</name>
    <dbReference type="NCBI Taxonomy" id="1736751"/>
    <lineage>
        <taxon>Bacteria</taxon>
        <taxon>Pseudomonadati</taxon>
        <taxon>Pseudomonadota</taxon>
        <taxon>Alphaproteobacteria</taxon>
        <taxon>Maricaulales</taxon>
        <taxon>Maricaulaceae</taxon>
        <taxon>Hyphobacterium</taxon>
    </lineage>
</organism>
<keyword evidence="4" id="KW-1185">Reference proteome</keyword>
<comment type="pathway">
    <text evidence="1">Cell wall biogenesis; peptidoglycan biosynthesis.</text>
</comment>
<dbReference type="Pfam" id="PF03734">
    <property type="entry name" value="YkuD"/>
    <property type="match status" value="1"/>
</dbReference>
<dbReference type="PANTHER" id="PTHR38589:SF1">
    <property type="entry name" value="BLR0621 PROTEIN"/>
    <property type="match status" value="1"/>
</dbReference>
<dbReference type="InterPro" id="IPR005490">
    <property type="entry name" value="LD_TPept_cat_dom"/>
</dbReference>
<feature type="domain" description="L,D-TPase catalytic" evidence="2">
    <location>
        <begin position="1"/>
        <end position="167"/>
    </location>
</feature>
<comment type="caution">
    <text evidence="3">The sequence shown here is derived from an EMBL/GenBank/DDBJ whole genome shotgun (WGS) entry which is preliminary data.</text>
</comment>
<dbReference type="EMBL" id="JBHRSV010000008">
    <property type="protein sequence ID" value="MFC2925792.1"/>
    <property type="molecule type" value="Genomic_DNA"/>
</dbReference>
<dbReference type="Proteomes" id="UP001595379">
    <property type="component" value="Unassembled WGS sequence"/>
</dbReference>
<keyword evidence="1" id="KW-0573">Peptidoglycan synthesis</keyword>
<dbReference type="PANTHER" id="PTHR38589">
    <property type="entry name" value="BLR0621 PROTEIN"/>
    <property type="match status" value="1"/>
</dbReference>
<sequence length="169" mass="18085">MTDWTVSASGQFDFNGQVLRAALGKAGVRPEADKCEGDKATPLGRWPVRRVLYRADRGAAPETALPVRAIRDDDGWCDAPEDPAYNRPVRLPYPASAEALIREDGLYDVIVILGHNDDPPHPGAGSAIFLHCARPDYGPTLGCVALAKPDLLTLLKAMKPGDTLGVVDG</sequence>
<evidence type="ECO:0000259" key="2">
    <source>
        <dbReference type="PROSITE" id="PS52029"/>
    </source>
</evidence>
<name>A0ABV6ZWM2_9PROT</name>
<evidence type="ECO:0000313" key="4">
    <source>
        <dbReference type="Proteomes" id="UP001595379"/>
    </source>
</evidence>